<keyword evidence="5 8" id="KW-1133">Transmembrane helix</keyword>
<dbReference type="Pfam" id="PF00924">
    <property type="entry name" value="MS_channel_2nd"/>
    <property type="match status" value="1"/>
</dbReference>
<feature type="domain" description="Mechanosensitive ion channel MscS" evidence="9">
    <location>
        <begin position="201"/>
        <end position="267"/>
    </location>
</feature>
<dbReference type="EMBL" id="CP036287">
    <property type="protein sequence ID" value="QDU68185.1"/>
    <property type="molecule type" value="Genomic_DNA"/>
</dbReference>
<keyword evidence="3" id="KW-1003">Cell membrane</keyword>
<feature type="compositionally biased region" description="Acidic residues" evidence="7">
    <location>
        <begin position="444"/>
        <end position="456"/>
    </location>
</feature>
<feature type="region of interest" description="Disordered" evidence="7">
    <location>
        <begin position="370"/>
        <end position="466"/>
    </location>
</feature>
<evidence type="ECO:0000259" key="10">
    <source>
        <dbReference type="Pfam" id="PF21082"/>
    </source>
</evidence>
<dbReference type="InterPro" id="IPR010920">
    <property type="entry name" value="LSM_dom_sf"/>
</dbReference>
<dbReference type="InterPro" id="IPR006685">
    <property type="entry name" value="MscS_channel_2nd"/>
</dbReference>
<feature type="transmembrane region" description="Helical" evidence="8">
    <location>
        <begin position="187"/>
        <end position="214"/>
    </location>
</feature>
<feature type="domain" description="Mechanosensitive ion channel MscS C-terminal" evidence="10">
    <location>
        <begin position="277"/>
        <end position="359"/>
    </location>
</feature>
<feature type="transmembrane region" description="Helical" evidence="8">
    <location>
        <begin position="158"/>
        <end position="175"/>
    </location>
</feature>
<dbReference type="Proteomes" id="UP000316921">
    <property type="component" value="Chromosome"/>
</dbReference>
<evidence type="ECO:0000256" key="7">
    <source>
        <dbReference type="SAM" id="MobiDB-lite"/>
    </source>
</evidence>
<keyword evidence="12" id="KW-1185">Reference proteome</keyword>
<protein>
    <submittedName>
        <fullName evidence="11">Miniconductance mechanosensitive channel MscM</fullName>
    </submittedName>
</protein>
<organism evidence="11 12">
    <name type="scientific">Engelhardtia mirabilis</name>
    <dbReference type="NCBI Taxonomy" id="2528011"/>
    <lineage>
        <taxon>Bacteria</taxon>
        <taxon>Pseudomonadati</taxon>
        <taxon>Planctomycetota</taxon>
        <taxon>Planctomycetia</taxon>
        <taxon>Planctomycetia incertae sedis</taxon>
        <taxon>Engelhardtia</taxon>
    </lineage>
</organism>
<dbReference type="Gene3D" id="2.30.30.60">
    <property type="match status" value="1"/>
</dbReference>
<dbReference type="RefSeq" id="WP_419191591.1">
    <property type="nucleotide sequence ID" value="NZ_CP036287.1"/>
</dbReference>
<dbReference type="InterPro" id="IPR023408">
    <property type="entry name" value="MscS_beta-dom_sf"/>
</dbReference>
<evidence type="ECO:0000313" key="11">
    <source>
        <dbReference type="EMBL" id="QDU68185.1"/>
    </source>
</evidence>
<dbReference type="GO" id="GO:0008381">
    <property type="term" value="F:mechanosensitive monoatomic ion channel activity"/>
    <property type="evidence" value="ECO:0007669"/>
    <property type="project" value="InterPro"/>
</dbReference>
<dbReference type="InterPro" id="IPR045275">
    <property type="entry name" value="MscS_archaea/bacteria_type"/>
</dbReference>
<evidence type="ECO:0000256" key="5">
    <source>
        <dbReference type="ARBA" id="ARBA00022989"/>
    </source>
</evidence>
<reference evidence="11 12" key="1">
    <citation type="submission" date="2019-02" db="EMBL/GenBank/DDBJ databases">
        <title>Deep-cultivation of Planctomycetes and their phenomic and genomic characterization uncovers novel biology.</title>
        <authorList>
            <person name="Wiegand S."/>
            <person name="Jogler M."/>
            <person name="Boedeker C."/>
            <person name="Pinto D."/>
            <person name="Vollmers J."/>
            <person name="Rivas-Marin E."/>
            <person name="Kohn T."/>
            <person name="Peeters S.H."/>
            <person name="Heuer A."/>
            <person name="Rast P."/>
            <person name="Oberbeckmann S."/>
            <person name="Bunk B."/>
            <person name="Jeske O."/>
            <person name="Meyerdierks A."/>
            <person name="Storesund J.E."/>
            <person name="Kallscheuer N."/>
            <person name="Luecker S."/>
            <person name="Lage O.M."/>
            <person name="Pohl T."/>
            <person name="Merkel B.J."/>
            <person name="Hornburger P."/>
            <person name="Mueller R.-W."/>
            <person name="Bruemmer F."/>
            <person name="Labrenz M."/>
            <person name="Spormann A.M."/>
            <person name="Op den Camp H."/>
            <person name="Overmann J."/>
            <person name="Amann R."/>
            <person name="Jetten M.S.M."/>
            <person name="Mascher T."/>
            <person name="Medema M.H."/>
            <person name="Devos D.P."/>
            <person name="Kaster A.-K."/>
            <person name="Ovreas L."/>
            <person name="Rohde M."/>
            <person name="Galperin M.Y."/>
            <person name="Jogler C."/>
        </authorList>
    </citation>
    <scope>NUCLEOTIDE SEQUENCE [LARGE SCALE GENOMIC DNA]</scope>
    <source>
        <strain evidence="11 12">Pla133</strain>
    </source>
</reference>
<evidence type="ECO:0000256" key="2">
    <source>
        <dbReference type="ARBA" id="ARBA00008017"/>
    </source>
</evidence>
<accession>A0A518BMJ0</accession>
<evidence type="ECO:0000256" key="8">
    <source>
        <dbReference type="SAM" id="Phobius"/>
    </source>
</evidence>
<keyword evidence="6 8" id="KW-0472">Membrane</keyword>
<evidence type="ECO:0000313" key="12">
    <source>
        <dbReference type="Proteomes" id="UP000316921"/>
    </source>
</evidence>
<sequence>MGLALAATIGLGAVLWLLALIKRVTIKRARKSVARSERLRVRDADLRPYAAEAVERLIGIVNLGLIGVSLYIWLEFCLTRFPYTSPWSAALGTQLWELARWIVDGVLEAIPGLIVVALAFFVTRGIARAISVAVARIERRAERTEGVAPETVRATRRLAVAAVWIFGIVFAYPHLPGAQSDAFKGVSVVLGLMVTLGSSGLVNQMMSGFVVLYSKAVRSGEVVRIGDIEGQVTDLGLLATRVLLPSGEEVSIPNAVVVTREITNFSRGPGEGRAVASTSVTIGYDTPWRQVRALLLLAAQRTDGVAREPAPRVTQTNLSDWFAEYRLIFEVEDGKRRAAIINQVHAAIQDAFNEYGVQIMSPHFVGQPDSPIVVPRGAQEPEPAPRFRFTKEAPPASFDPVEQAAQQRAEREAEEQAKTERVRLREERGQAEKEEKARAKEAEQAPEGDQPSEDDPERPNPVDPAS</sequence>
<dbReference type="Gene3D" id="3.30.70.100">
    <property type="match status" value="1"/>
</dbReference>
<feature type="compositionally biased region" description="Basic and acidic residues" evidence="7">
    <location>
        <begin position="408"/>
        <end position="443"/>
    </location>
</feature>
<dbReference type="AlphaFoldDB" id="A0A518BMJ0"/>
<dbReference type="PANTHER" id="PTHR30221">
    <property type="entry name" value="SMALL-CONDUCTANCE MECHANOSENSITIVE CHANNEL"/>
    <property type="match status" value="1"/>
</dbReference>
<evidence type="ECO:0000256" key="3">
    <source>
        <dbReference type="ARBA" id="ARBA00022475"/>
    </source>
</evidence>
<evidence type="ECO:0000256" key="6">
    <source>
        <dbReference type="ARBA" id="ARBA00023136"/>
    </source>
</evidence>
<feature type="transmembrane region" description="Helical" evidence="8">
    <location>
        <begin position="53"/>
        <end position="74"/>
    </location>
</feature>
<feature type="transmembrane region" description="Helical" evidence="8">
    <location>
        <begin position="109"/>
        <end position="137"/>
    </location>
</feature>
<evidence type="ECO:0000259" key="9">
    <source>
        <dbReference type="Pfam" id="PF00924"/>
    </source>
</evidence>
<evidence type="ECO:0000256" key="4">
    <source>
        <dbReference type="ARBA" id="ARBA00022692"/>
    </source>
</evidence>
<dbReference type="InterPro" id="IPR011066">
    <property type="entry name" value="MscS_channel_C_sf"/>
</dbReference>
<dbReference type="Gene3D" id="1.10.287.1260">
    <property type="match status" value="1"/>
</dbReference>
<dbReference type="KEGG" id="pbap:Pla133_32790"/>
<gene>
    <name evidence="11" type="primary">mscM</name>
    <name evidence="11" type="ORF">Pla133_32790</name>
</gene>
<dbReference type="GO" id="GO:0005886">
    <property type="term" value="C:plasma membrane"/>
    <property type="evidence" value="ECO:0007669"/>
    <property type="project" value="UniProtKB-SubCell"/>
</dbReference>
<evidence type="ECO:0000256" key="1">
    <source>
        <dbReference type="ARBA" id="ARBA00004651"/>
    </source>
</evidence>
<dbReference type="SUPFAM" id="SSF82689">
    <property type="entry name" value="Mechanosensitive channel protein MscS (YggB), C-terminal domain"/>
    <property type="match status" value="1"/>
</dbReference>
<proteinExistence type="inferred from homology"/>
<keyword evidence="4 8" id="KW-0812">Transmembrane</keyword>
<dbReference type="SUPFAM" id="SSF50182">
    <property type="entry name" value="Sm-like ribonucleoproteins"/>
    <property type="match status" value="1"/>
</dbReference>
<dbReference type="PANTHER" id="PTHR30221:SF18">
    <property type="entry name" value="SLL0590 PROTEIN"/>
    <property type="match status" value="1"/>
</dbReference>
<dbReference type="Pfam" id="PF21082">
    <property type="entry name" value="MS_channel_3rd"/>
    <property type="match status" value="1"/>
</dbReference>
<comment type="subcellular location">
    <subcellularLocation>
        <location evidence="1">Cell membrane</location>
        <topology evidence="1">Multi-pass membrane protein</topology>
    </subcellularLocation>
</comment>
<dbReference type="InterPro" id="IPR049278">
    <property type="entry name" value="MS_channel_C"/>
</dbReference>
<name>A0A518BMJ0_9BACT</name>
<comment type="similarity">
    <text evidence="2">Belongs to the MscS (TC 1.A.23) family.</text>
</comment>